<evidence type="ECO:0000256" key="2">
    <source>
        <dbReference type="ARBA" id="ARBA00011738"/>
    </source>
</evidence>
<evidence type="ECO:0000256" key="1">
    <source>
        <dbReference type="ARBA" id="ARBA00007532"/>
    </source>
</evidence>
<dbReference type="GO" id="GO:0045454">
    <property type="term" value="P:cell redox homeostasis"/>
    <property type="evidence" value="ECO:0007669"/>
    <property type="project" value="InterPro"/>
</dbReference>
<evidence type="ECO:0000259" key="16">
    <source>
        <dbReference type="Pfam" id="PF07992"/>
    </source>
</evidence>
<evidence type="ECO:0000256" key="7">
    <source>
        <dbReference type="ARBA" id="ARBA00023157"/>
    </source>
</evidence>
<dbReference type="NCBIfam" id="NF004776">
    <property type="entry name" value="PRK06116.1"/>
    <property type="match status" value="1"/>
</dbReference>
<dbReference type="InterPro" id="IPR046952">
    <property type="entry name" value="GSHR/TRXR-like"/>
</dbReference>
<keyword evidence="11" id="KW-0547">Nucleotide-binding</keyword>
<dbReference type="InterPro" id="IPR016156">
    <property type="entry name" value="FAD/NAD-linked_Rdtase_dimer_sf"/>
</dbReference>
<protein>
    <recommendedName>
        <fullName evidence="14">Glutathione reductase</fullName>
        <shortName evidence="14">GRase</shortName>
        <ecNumber evidence="14">1.8.1.7</ecNumber>
    </recommendedName>
</protein>
<keyword evidence="7" id="KW-1015">Disulfide bond</keyword>
<comment type="subunit">
    <text evidence="2">Homodimer.</text>
</comment>
<feature type="active site" description="Proton acceptor" evidence="10">
    <location>
        <position position="438"/>
    </location>
</feature>
<evidence type="ECO:0000256" key="8">
    <source>
        <dbReference type="ARBA" id="ARBA00023284"/>
    </source>
</evidence>
<dbReference type="Gene3D" id="3.30.390.30">
    <property type="match status" value="1"/>
</dbReference>
<dbReference type="InterPro" id="IPR012999">
    <property type="entry name" value="Pyr_OxRdtase_I_AS"/>
</dbReference>
<evidence type="ECO:0000256" key="3">
    <source>
        <dbReference type="ARBA" id="ARBA00022630"/>
    </source>
</evidence>
<dbReference type="SUPFAM" id="SSF51905">
    <property type="entry name" value="FAD/NAD(P)-binding domain"/>
    <property type="match status" value="1"/>
</dbReference>
<feature type="binding site" evidence="11">
    <location>
        <begin position="177"/>
        <end position="184"/>
    </location>
    <ligand>
        <name>NAD(+)</name>
        <dbReference type="ChEBI" id="CHEBI:57540"/>
    </ligand>
</feature>
<dbReference type="InterPro" id="IPR023753">
    <property type="entry name" value="FAD/NAD-binding_dom"/>
</dbReference>
<proteinExistence type="inferred from homology"/>
<dbReference type="GO" id="GO:0034599">
    <property type="term" value="P:cellular response to oxidative stress"/>
    <property type="evidence" value="ECO:0007669"/>
    <property type="project" value="TreeGrafter"/>
</dbReference>
<dbReference type="PIRSF" id="PIRSF000350">
    <property type="entry name" value="Mercury_reductase_MerA"/>
    <property type="match status" value="1"/>
</dbReference>
<gene>
    <name evidence="17" type="primary">gor</name>
    <name evidence="17" type="ORF">KL771_23915</name>
</gene>
<evidence type="ECO:0000256" key="4">
    <source>
        <dbReference type="ARBA" id="ARBA00022827"/>
    </source>
</evidence>
<dbReference type="RefSeq" id="WP_261971038.1">
    <property type="nucleotide sequence ID" value="NZ_JAHHZF010000014.1"/>
</dbReference>
<dbReference type="GO" id="GO:0005829">
    <property type="term" value="C:cytosol"/>
    <property type="evidence" value="ECO:0007669"/>
    <property type="project" value="TreeGrafter"/>
</dbReference>
<dbReference type="PANTHER" id="PTHR42737:SF2">
    <property type="entry name" value="GLUTATHIONE REDUCTASE"/>
    <property type="match status" value="1"/>
</dbReference>
<evidence type="ECO:0000256" key="12">
    <source>
        <dbReference type="PIRSR" id="PIRSR000350-4"/>
    </source>
</evidence>
<dbReference type="FunFam" id="3.50.50.60:FF:000051">
    <property type="entry name" value="Glutathione reductase"/>
    <property type="match status" value="1"/>
</dbReference>
<evidence type="ECO:0000256" key="10">
    <source>
        <dbReference type="PIRSR" id="PIRSR000350-2"/>
    </source>
</evidence>
<feature type="domain" description="Pyridine nucleotide-disulphide oxidoreductase dimerisation" evidence="15">
    <location>
        <begin position="340"/>
        <end position="448"/>
    </location>
</feature>
<dbReference type="GO" id="GO:0050660">
    <property type="term" value="F:flavin adenine dinucleotide binding"/>
    <property type="evidence" value="ECO:0007669"/>
    <property type="project" value="InterPro"/>
</dbReference>
<evidence type="ECO:0000259" key="15">
    <source>
        <dbReference type="Pfam" id="PF02852"/>
    </source>
</evidence>
<feature type="binding site" evidence="11">
    <location>
        <position position="52"/>
    </location>
    <ligand>
        <name>FAD</name>
        <dbReference type="ChEBI" id="CHEBI:57692"/>
    </ligand>
</feature>
<dbReference type="SUPFAM" id="SSF55424">
    <property type="entry name" value="FAD/NAD-linked reductases, dimerisation (C-terminal) domain"/>
    <property type="match status" value="1"/>
</dbReference>
<dbReference type="EC" id="1.8.1.7" evidence="14"/>
<evidence type="ECO:0000313" key="18">
    <source>
        <dbReference type="Proteomes" id="UP000766595"/>
    </source>
</evidence>
<sequence length="464" mass="49579">MMSHDYDLFVIGAGSGGVRAARIAAQHGARVAIAEEYRIGGTCVIRGCVPKKLMVYASRFADEFADAAGFGWTVGETRFDWATLIANKDREIARLEGIYRSNLAKAGVVILESRAVVAGPHAVELVATGERITAGTILVATGGRAEVDERLPGVEHVVTSNEMFHLEHQPRRLVVAGGGYIAVEFASLMAGLGTETTLVYRGEEILRGFDREVRRHVHAELERRGVRIVCGDIFSRIEKTADGLDVTLRSGGRLVADTVMMAIGRRPNTAGLGLEAAGVALDAKGAVVVDAQSRSSVPSIYAVGDVTDRFNLTPVAIREGHAFADTVFGGRPVTVDHQLVPTAVFTTPEVGTVGLTEDAVIETGRAYDVYRATFRPMRATLSGREERMLMKLLVDGETDRVLGCHIVGPDAGEMVQLIGIALKMGATKADFDATMAVHPTAAEELVTMRVPSERHPARIPAAGG</sequence>
<dbReference type="PANTHER" id="PTHR42737">
    <property type="entry name" value="GLUTATHIONE REDUCTASE"/>
    <property type="match status" value="1"/>
</dbReference>
<keyword evidence="11" id="KW-0520">NAD</keyword>
<evidence type="ECO:0000256" key="5">
    <source>
        <dbReference type="ARBA" id="ARBA00022857"/>
    </source>
</evidence>
<evidence type="ECO:0000256" key="13">
    <source>
        <dbReference type="RuleBase" id="RU003691"/>
    </source>
</evidence>
<comment type="catalytic activity">
    <reaction evidence="9 14">
        <text>2 glutathione + NADP(+) = glutathione disulfide + NADPH + H(+)</text>
        <dbReference type="Rhea" id="RHEA:11740"/>
        <dbReference type="ChEBI" id="CHEBI:15378"/>
        <dbReference type="ChEBI" id="CHEBI:57783"/>
        <dbReference type="ChEBI" id="CHEBI:57925"/>
        <dbReference type="ChEBI" id="CHEBI:58297"/>
        <dbReference type="ChEBI" id="CHEBI:58349"/>
        <dbReference type="EC" id="1.8.1.7"/>
    </reaction>
</comment>
<dbReference type="AlphaFoldDB" id="A0A947DCQ4"/>
<comment type="caution">
    <text evidence="17">The sequence shown here is derived from an EMBL/GenBank/DDBJ whole genome shotgun (WGS) entry which is preliminary data.</text>
</comment>
<evidence type="ECO:0000256" key="6">
    <source>
        <dbReference type="ARBA" id="ARBA00023002"/>
    </source>
</evidence>
<dbReference type="GO" id="GO:0050661">
    <property type="term" value="F:NADP binding"/>
    <property type="evidence" value="ECO:0007669"/>
    <property type="project" value="InterPro"/>
</dbReference>
<dbReference type="Pfam" id="PF02852">
    <property type="entry name" value="Pyr_redox_dim"/>
    <property type="match status" value="1"/>
</dbReference>
<dbReference type="Proteomes" id="UP000766595">
    <property type="component" value="Unassembled WGS sequence"/>
</dbReference>
<dbReference type="InterPro" id="IPR006324">
    <property type="entry name" value="GSHR"/>
</dbReference>
<feature type="binding site" evidence="11">
    <location>
        <position position="305"/>
    </location>
    <ligand>
        <name>NAD(+)</name>
        <dbReference type="ChEBI" id="CHEBI:57540"/>
    </ligand>
</feature>
<dbReference type="InterPro" id="IPR036188">
    <property type="entry name" value="FAD/NAD-bd_sf"/>
</dbReference>
<keyword evidence="6 13" id="KW-0560">Oxidoreductase</keyword>
<dbReference type="GO" id="GO:0004362">
    <property type="term" value="F:glutathione-disulfide reductase (NADPH) activity"/>
    <property type="evidence" value="ECO:0007669"/>
    <property type="project" value="UniProtKB-EC"/>
</dbReference>
<keyword evidence="5 14" id="KW-0521">NADP</keyword>
<keyword evidence="4 11" id="KW-0274">FAD</keyword>
<organism evidence="17 18">
    <name type="scientific">Prosthecodimorpha staleyi</name>
    <dbReference type="NCBI Taxonomy" id="2840188"/>
    <lineage>
        <taxon>Bacteria</taxon>
        <taxon>Pseudomonadati</taxon>
        <taxon>Pseudomonadota</taxon>
        <taxon>Alphaproteobacteria</taxon>
        <taxon>Hyphomicrobiales</taxon>
        <taxon>Ancalomicrobiaceae</taxon>
        <taxon>Prosthecodimorpha</taxon>
    </lineage>
</organism>
<keyword evidence="18" id="KW-1185">Reference proteome</keyword>
<feature type="domain" description="FAD/NAD(P)-binding" evidence="16">
    <location>
        <begin position="6"/>
        <end position="320"/>
    </location>
</feature>
<evidence type="ECO:0000313" key="17">
    <source>
        <dbReference type="EMBL" id="MBT9292529.1"/>
    </source>
</evidence>
<keyword evidence="3 13" id="KW-0285">Flavoprotein</keyword>
<dbReference type="PRINTS" id="PR00411">
    <property type="entry name" value="PNDRDTASEI"/>
</dbReference>
<feature type="binding site" evidence="11">
    <location>
        <position position="264"/>
    </location>
    <ligand>
        <name>NAD(+)</name>
        <dbReference type="ChEBI" id="CHEBI:57540"/>
    </ligand>
</feature>
<comment type="function">
    <text evidence="14">Catalyzes the reduction of glutathione disulfide (GSSG) to reduced glutathione (GSH).</text>
</comment>
<evidence type="ECO:0000256" key="9">
    <source>
        <dbReference type="ARBA" id="ARBA00049142"/>
    </source>
</evidence>
<dbReference type="EMBL" id="JAHHZF010000014">
    <property type="protein sequence ID" value="MBT9292529.1"/>
    <property type="molecule type" value="Genomic_DNA"/>
</dbReference>
<dbReference type="Pfam" id="PF07992">
    <property type="entry name" value="Pyr_redox_2"/>
    <property type="match status" value="1"/>
</dbReference>
<dbReference type="NCBIfam" id="TIGR01424">
    <property type="entry name" value="gluta_reduc_2"/>
    <property type="match status" value="1"/>
</dbReference>
<dbReference type="InterPro" id="IPR001100">
    <property type="entry name" value="Pyr_nuc-diS_OxRdtase"/>
</dbReference>
<dbReference type="InterPro" id="IPR004099">
    <property type="entry name" value="Pyr_nucl-diS_OxRdtase_dimer"/>
</dbReference>
<dbReference type="GO" id="GO:0006749">
    <property type="term" value="P:glutathione metabolic process"/>
    <property type="evidence" value="ECO:0007669"/>
    <property type="project" value="InterPro"/>
</dbReference>
<keyword evidence="8 13" id="KW-0676">Redox-active center</keyword>
<accession>A0A947DCQ4</accession>
<dbReference type="Gene3D" id="3.50.50.60">
    <property type="entry name" value="FAD/NAD(P)-binding domain"/>
    <property type="match status" value="2"/>
</dbReference>
<evidence type="ECO:0000256" key="11">
    <source>
        <dbReference type="PIRSR" id="PIRSR000350-3"/>
    </source>
</evidence>
<evidence type="ECO:0000256" key="14">
    <source>
        <dbReference type="RuleBase" id="RU365040"/>
    </source>
</evidence>
<comment type="cofactor">
    <cofactor evidence="11">
        <name>FAD</name>
        <dbReference type="ChEBI" id="CHEBI:57692"/>
    </cofactor>
    <text evidence="11">Binds 1 FAD per subunit.</text>
</comment>
<dbReference type="PRINTS" id="PR00368">
    <property type="entry name" value="FADPNR"/>
</dbReference>
<dbReference type="PROSITE" id="PS00076">
    <property type="entry name" value="PYRIDINE_REDOX_1"/>
    <property type="match status" value="1"/>
</dbReference>
<comment type="similarity">
    <text evidence="1 13">Belongs to the class-I pyridine nucleotide-disulfide oxidoreductase family.</text>
</comment>
<reference evidence="17 18" key="1">
    <citation type="submission" date="2021-06" db="EMBL/GenBank/DDBJ databases">
        <authorList>
            <person name="Grouzdev D.S."/>
            <person name="Koziaeva V."/>
        </authorList>
    </citation>
    <scope>NUCLEOTIDE SEQUENCE [LARGE SCALE GENOMIC DNA]</scope>
    <source>
        <strain evidence="17 18">22</strain>
    </source>
</reference>
<feature type="disulfide bond" description="Redox-active" evidence="12">
    <location>
        <begin position="43"/>
        <end position="48"/>
    </location>
</feature>
<name>A0A947DCQ4_9HYPH</name>